<dbReference type="InterPro" id="IPR019613">
    <property type="entry name" value="DUF4198"/>
</dbReference>
<dbReference type="OrthoDB" id="8911471at2"/>
<reference evidence="2 3" key="1">
    <citation type="submission" date="2017-06" db="EMBL/GenBank/DDBJ databases">
        <authorList>
            <consortium name="Pathogen Informatics"/>
        </authorList>
    </citation>
    <scope>NUCLEOTIDE SEQUENCE [LARGE SCALE GENOMIC DNA]</scope>
    <source>
        <strain evidence="2 3">NCTC13161</strain>
    </source>
</reference>
<accession>A0A239SNA9</accession>
<dbReference type="EMBL" id="LT906435">
    <property type="protein sequence ID" value="SNU86358.1"/>
    <property type="molecule type" value="Genomic_DNA"/>
</dbReference>
<evidence type="ECO:0000313" key="3">
    <source>
        <dbReference type="Proteomes" id="UP000215126"/>
    </source>
</evidence>
<dbReference type="Proteomes" id="UP000215126">
    <property type="component" value="Chromosome 1"/>
</dbReference>
<feature type="signal peptide" evidence="1">
    <location>
        <begin position="1"/>
        <end position="32"/>
    </location>
</feature>
<dbReference type="RefSeq" id="WP_084103816.1">
    <property type="nucleotide sequence ID" value="NZ_CABPRX010000004.1"/>
</dbReference>
<feature type="chain" id="PRO_5012014822" evidence="1">
    <location>
        <begin position="33"/>
        <end position="254"/>
    </location>
</feature>
<gene>
    <name evidence="2" type="ORF">SAMEA4530655_03238</name>
</gene>
<keyword evidence="2" id="KW-0472">Membrane</keyword>
<name>A0A239SNA9_9BURK</name>
<keyword evidence="2" id="KW-0812">Transmembrane</keyword>
<evidence type="ECO:0000313" key="2">
    <source>
        <dbReference type="EMBL" id="SNU86358.1"/>
    </source>
</evidence>
<dbReference type="AlphaFoldDB" id="A0A239SNA9"/>
<dbReference type="GeneID" id="88095853"/>
<dbReference type="SUPFAM" id="SSF49478">
    <property type="entry name" value="Cna protein B-type domain"/>
    <property type="match status" value="1"/>
</dbReference>
<keyword evidence="3" id="KW-1185">Reference proteome</keyword>
<sequence length="254" mass="27381">MKTTATHRLKRLPQLTRLTAGALIAFAGAAQAHQIWIEQPAGQNAVIRFGEFGENLRETSPGLLDKFVAPTGTLSSAQGEKTAAATRTANGFALPFKANAGESLIAEEAKYPLFTSKRDGQEVTNWYRPAARLASDFSKQKPQLTLDLVPAGKQGEFQLFFQGKPLPKAKVSLVTQSGWAKEAHTNEQGLVTFDMPWKGVYVAEVSHKDMTPGERPGAKGVERYQGVSYVTTTTIMQADGLEPLPAGPAATPNK</sequence>
<organism evidence="2 3">
    <name type="scientific">Pandoraea sputorum</name>
    <dbReference type="NCBI Taxonomy" id="93222"/>
    <lineage>
        <taxon>Bacteria</taxon>
        <taxon>Pseudomonadati</taxon>
        <taxon>Pseudomonadota</taxon>
        <taxon>Betaproteobacteria</taxon>
        <taxon>Burkholderiales</taxon>
        <taxon>Burkholderiaceae</taxon>
        <taxon>Pandoraea</taxon>
    </lineage>
</organism>
<protein>
    <submittedName>
        <fullName evidence="2">Nickel uptake substrate-specific transmembrane region</fullName>
    </submittedName>
</protein>
<evidence type="ECO:0000256" key="1">
    <source>
        <dbReference type="SAM" id="SignalP"/>
    </source>
</evidence>
<proteinExistence type="predicted"/>
<dbReference type="Pfam" id="PF10670">
    <property type="entry name" value="DUF4198"/>
    <property type="match status" value="1"/>
</dbReference>
<dbReference type="STRING" id="93222.NA29_20315"/>
<keyword evidence="1" id="KW-0732">Signal</keyword>